<feature type="compositionally biased region" description="Gly residues" evidence="1">
    <location>
        <begin position="306"/>
        <end position="322"/>
    </location>
</feature>
<dbReference type="PROSITE" id="PS51011">
    <property type="entry name" value="ARID"/>
    <property type="match status" value="1"/>
</dbReference>
<dbReference type="CDD" id="cd16100">
    <property type="entry name" value="ARID"/>
    <property type="match status" value="1"/>
</dbReference>
<accession>A0A139ASK9</accession>
<feature type="region of interest" description="Disordered" evidence="1">
    <location>
        <begin position="96"/>
        <end position="154"/>
    </location>
</feature>
<feature type="region of interest" description="Disordered" evidence="1">
    <location>
        <begin position="722"/>
        <end position="747"/>
    </location>
</feature>
<dbReference type="Gene3D" id="1.10.150.60">
    <property type="entry name" value="ARID DNA-binding domain"/>
    <property type="match status" value="1"/>
</dbReference>
<evidence type="ECO:0000259" key="2">
    <source>
        <dbReference type="PROSITE" id="PS51011"/>
    </source>
</evidence>
<feature type="region of interest" description="Disordered" evidence="1">
    <location>
        <begin position="849"/>
        <end position="886"/>
    </location>
</feature>
<feature type="region of interest" description="Disordered" evidence="1">
    <location>
        <begin position="21"/>
        <end position="71"/>
    </location>
</feature>
<dbReference type="SMART" id="SM00501">
    <property type="entry name" value="BRIGHT"/>
    <property type="match status" value="1"/>
</dbReference>
<protein>
    <recommendedName>
        <fullName evidence="2">ARID domain-containing protein</fullName>
    </recommendedName>
</protein>
<dbReference type="InterPro" id="IPR036431">
    <property type="entry name" value="ARID_dom_sf"/>
</dbReference>
<feature type="domain" description="ARID" evidence="2">
    <location>
        <begin position="457"/>
        <end position="549"/>
    </location>
</feature>
<evidence type="ECO:0000256" key="1">
    <source>
        <dbReference type="SAM" id="MobiDB-lite"/>
    </source>
</evidence>
<keyword evidence="4" id="KW-1185">Reference proteome</keyword>
<name>A0A139ASK9_GONPJ</name>
<dbReference type="STRING" id="1344416.A0A139ASK9"/>
<dbReference type="Proteomes" id="UP000070544">
    <property type="component" value="Unassembled WGS sequence"/>
</dbReference>
<evidence type="ECO:0000313" key="4">
    <source>
        <dbReference type="Proteomes" id="UP000070544"/>
    </source>
</evidence>
<dbReference type="OMA" id="NHARERA"/>
<gene>
    <name evidence="3" type="ORF">M427DRAFT_67113</name>
</gene>
<dbReference type="PANTHER" id="PTHR48125">
    <property type="entry name" value="LP07818P1"/>
    <property type="match status" value="1"/>
</dbReference>
<dbReference type="EMBL" id="KQ965738">
    <property type="protein sequence ID" value="KXS19465.1"/>
    <property type="molecule type" value="Genomic_DNA"/>
</dbReference>
<dbReference type="SUPFAM" id="SSF46774">
    <property type="entry name" value="ARID-like"/>
    <property type="match status" value="1"/>
</dbReference>
<evidence type="ECO:0000313" key="3">
    <source>
        <dbReference type="EMBL" id="KXS19465.1"/>
    </source>
</evidence>
<feature type="compositionally biased region" description="Low complexity" evidence="1">
    <location>
        <begin position="722"/>
        <end position="736"/>
    </location>
</feature>
<dbReference type="GO" id="GO:0003677">
    <property type="term" value="F:DNA binding"/>
    <property type="evidence" value="ECO:0007669"/>
    <property type="project" value="InterPro"/>
</dbReference>
<feature type="region of interest" description="Disordered" evidence="1">
    <location>
        <begin position="306"/>
        <end position="349"/>
    </location>
</feature>
<dbReference type="PANTHER" id="PTHR48125:SF10">
    <property type="entry name" value="OS12G0136300 PROTEIN"/>
    <property type="match status" value="1"/>
</dbReference>
<organism evidence="3 4">
    <name type="scientific">Gonapodya prolifera (strain JEL478)</name>
    <name type="common">Monoblepharis prolifera</name>
    <dbReference type="NCBI Taxonomy" id="1344416"/>
    <lineage>
        <taxon>Eukaryota</taxon>
        <taxon>Fungi</taxon>
        <taxon>Fungi incertae sedis</taxon>
        <taxon>Chytridiomycota</taxon>
        <taxon>Chytridiomycota incertae sedis</taxon>
        <taxon>Monoblepharidomycetes</taxon>
        <taxon>Monoblepharidales</taxon>
        <taxon>Gonapodyaceae</taxon>
        <taxon>Gonapodya</taxon>
    </lineage>
</organism>
<dbReference type="OrthoDB" id="1938591at2759"/>
<feature type="compositionally biased region" description="Low complexity" evidence="1">
    <location>
        <begin position="125"/>
        <end position="154"/>
    </location>
</feature>
<feature type="compositionally biased region" description="Basic and acidic residues" evidence="1">
    <location>
        <begin position="849"/>
        <end position="867"/>
    </location>
</feature>
<proteinExistence type="predicted"/>
<dbReference type="Pfam" id="PF01388">
    <property type="entry name" value="ARID"/>
    <property type="match status" value="1"/>
</dbReference>
<dbReference type="InterPro" id="IPR001606">
    <property type="entry name" value="ARID_dom"/>
</dbReference>
<dbReference type="AlphaFoldDB" id="A0A139ASK9"/>
<dbReference type="SMART" id="SM01014">
    <property type="entry name" value="ARID"/>
    <property type="match status" value="1"/>
</dbReference>
<feature type="compositionally biased region" description="Low complexity" evidence="1">
    <location>
        <begin position="323"/>
        <end position="348"/>
    </location>
</feature>
<feature type="compositionally biased region" description="Low complexity" evidence="1">
    <location>
        <begin position="57"/>
        <end position="70"/>
    </location>
</feature>
<reference evidence="3 4" key="1">
    <citation type="journal article" date="2015" name="Genome Biol. Evol.">
        <title>Phylogenomic analyses indicate that early fungi evolved digesting cell walls of algal ancestors of land plants.</title>
        <authorList>
            <person name="Chang Y."/>
            <person name="Wang S."/>
            <person name="Sekimoto S."/>
            <person name="Aerts A.L."/>
            <person name="Choi C."/>
            <person name="Clum A."/>
            <person name="LaButti K.M."/>
            <person name="Lindquist E.A."/>
            <person name="Yee Ngan C."/>
            <person name="Ohm R.A."/>
            <person name="Salamov A.A."/>
            <person name="Grigoriev I.V."/>
            <person name="Spatafora J.W."/>
            <person name="Berbee M.L."/>
        </authorList>
    </citation>
    <scope>NUCLEOTIDE SEQUENCE [LARGE SCALE GENOMIC DNA]</scope>
    <source>
        <strain evidence="3 4">JEL478</strain>
    </source>
</reference>
<sequence>MNPSYIAAQHLRNQLMQHVADPTSQLGSSASSSSSSDALANATPQQRQFDHPLTQHQAQAQAQAQGQGQQSILTAQQHHMLLNQLKQLRTLQASGQAQSLPQSTPGIPTSAAGGFSTATQFFPHQQQQYQPYQQQPQLPPTSSTSSTSSSASASTSASALQAQIQRLLVAQQNSALAAAASANATASPFSSFASVHAGARPAASTPLQSMAMSALSATPVQSMAVAALGGVNGQNGGGGAGGGGEGGGVGVGVGGTAGSPGSMQIGTGMGMGLGSNGGPGSAGIGIGVGVGAGVGVGVGLGQTPGGGGGVSMAGQTPGGGGMQTQQSLQAPNQGQPGQQNQPQSQTGSKVPANLLQSIQRLAAAASSTNALAAVHSTNRPPPALPYRGSDPAGPTPFATWGAPGGQPVIPIPPGGGVAGAGVALGGGAGSLSAPAVGVQGGGPVAAPPPVDPARLAALPTQQFGQVYMDFMARRGCTLTAARTVVGGKVLEIRDVFVAVVGAGGGVNVTNAKKWKNISITLGFTPASSVSAALRKAYALLLQPFEDWALKSVPAEQMSAKDVAAAQGLVGGRLGGAMGGPMGVGVGVGVGVGPGQMQMQMQGQVQQPLRPMNPSTDPPSLMAASPFTSSPFMSAASAPKLKLPPQPVTPDIKPPPIPLPVSVAPMSAAAVGAGIGIGVGALAGVGGPGAIASPRPVKQPVPRLPSGSLPIPSFPTIPSIASTATAAAKSAPTPTSTRPQKPSKPFYTPTRLDVSPHGGLDLPSLFASVVEPLPRTKEDLTFPVDMRRIEMALLSGIDSEVDWALETMAVVSAAQEGVPKMPLFAGVVAAVFGVWRECLDALLGSGQEDGRGGKVEVGEGRKRKRDDEAFGGLRGHAEEKDSGLPASRFALPDPRTYLVTYSYASLLERSYEDICAPPLLAPALHTTGTKTRLELVMARLDAVVLVLRNLSFSSENAALFGRTKGVVEAVVRAGRVGVGGKENTVPQLPPLPSQRPRPPRLPASFVLDLRKHLVVLLSHMSSFIVVRDPSTSAELLLLLASFVDKHNQAYTFPALESLAKFTTLVENADALEQLAASGSGVVHAILDVLMESLPDEVDEYTPADTCAAAELALMAVHNLAALGDAPRAHLARTPGLLRRMLSTVTFPPTMDTALAEYHASQLRIKMAGRAGSQVQLAPWVNSQLHKLAEILPVCQRATKVLLEVSKSRVGRDAMRDIEDEVVYVLLEGKGLDNEVVRVLGDVVAALAG</sequence>
<feature type="compositionally biased region" description="Polar residues" evidence="1">
    <location>
        <begin position="96"/>
        <end position="107"/>
    </location>
</feature>